<dbReference type="AlphaFoldDB" id="A0A5B9E8P6"/>
<keyword evidence="2" id="KW-1185">Reference proteome</keyword>
<dbReference type="Pfam" id="PF11185">
    <property type="entry name" value="DUF2971"/>
    <property type="match status" value="1"/>
</dbReference>
<evidence type="ECO:0000313" key="2">
    <source>
        <dbReference type="Proteomes" id="UP000321820"/>
    </source>
</evidence>
<accession>A0A5B9E8P6</accession>
<gene>
    <name evidence="1" type="ORF">FTW19_11540</name>
</gene>
<dbReference type="InterPro" id="IPR021352">
    <property type="entry name" value="DUF2971"/>
</dbReference>
<organism evidence="1 2">
    <name type="scientific">Terriglobus albidus</name>
    <dbReference type="NCBI Taxonomy" id="1592106"/>
    <lineage>
        <taxon>Bacteria</taxon>
        <taxon>Pseudomonadati</taxon>
        <taxon>Acidobacteriota</taxon>
        <taxon>Terriglobia</taxon>
        <taxon>Terriglobales</taxon>
        <taxon>Acidobacteriaceae</taxon>
        <taxon>Terriglobus</taxon>
    </lineage>
</organism>
<name>A0A5B9E8P6_9BACT</name>
<dbReference type="OrthoDB" id="8550178at2"/>
<protein>
    <submittedName>
        <fullName evidence="1">DUF2971 domain-containing protein</fullName>
    </submittedName>
</protein>
<dbReference type="RefSeq" id="WP_147647763.1">
    <property type="nucleotide sequence ID" value="NZ_CP042806.1"/>
</dbReference>
<proteinExistence type="predicted"/>
<sequence>MNDPLSAEPDLIKDLLTKPIPKNLWHYTSYKAFQGIVESKQIFATDLRYLNDSQEFVHAKELAQELADEVVDSSAAGVVVNGMLKKAVDLAFNTGPLRADRLQVMVASFSNARDQLSQWRGYSGASSGVSISFDLSKIRPPLGVETAVVFAPCVYELSEKKALLQRALSHMVGVVAEWVQDVQEAIQSDPQLLNKIKNPTEHGSPYVNGLDLNARLRQAMTKVNFDLVRLCPLLKDSSFSEEREWRLVLPISAGKQLQNPIKFRPTSNTLVPYIPYPLCGPDEPAPVNDLILGPGSHAEAEAATFSFLQSKHIMVKPQTSKVPYRAS</sequence>
<reference evidence="1 2" key="1">
    <citation type="submission" date="2019-08" db="EMBL/GenBank/DDBJ databases">
        <title>Complete genome sequence of Terriglobus albidus strain ORNL.</title>
        <authorList>
            <person name="Podar M."/>
        </authorList>
    </citation>
    <scope>NUCLEOTIDE SEQUENCE [LARGE SCALE GENOMIC DNA]</scope>
    <source>
        <strain evidence="1 2">ORNL</strain>
    </source>
</reference>
<dbReference type="KEGG" id="talb:FTW19_11540"/>
<dbReference type="Proteomes" id="UP000321820">
    <property type="component" value="Chromosome"/>
</dbReference>
<evidence type="ECO:0000313" key="1">
    <source>
        <dbReference type="EMBL" id="QEE28573.1"/>
    </source>
</evidence>
<dbReference type="EMBL" id="CP042806">
    <property type="protein sequence ID" value="QEE28573.1"/>
    <property type="molecule type" value="Genomic_DNA"/>
</dbReference>